<dbReference type="EMBL" id="BMAV01021813">
    <property type="protein sequence ID" value="GFY76225.1"/>
    <property type="molecule type" value="Genomic_DNA"/>
</dbReference>
<dbReference type="AlphaFoldDB" id="A0A8X6YNF5"/>
<organism evidence="2 3">
    <name type="scientific">Trichonephila inaurata madagascariensis</name>
    <dbReference type="NCBI Taxonomy" id="2747483"/>
    <lineage>
        <taxon>Eukaryota</taxon>
        <taxon>Metazoa</taxon>
        <taxon>Ecdysozoa</taxon>
        <taxon>Arthropoda</taxon>
        <taxon>Chelicerata</taxon>
        <taxon>Arachnida</taxon>
        <taxon>Araneae</taxon>
        <taxon>Araneomorphae</taxon>
        <taxon>Entelegynae</taxon>
        <taxon>Araneoidea</taxon>
        <taxon>Nephilidae</taxon>
        <taxon>Trichonephila</taxon>
        <taxon>Trichonephila inaurata</taxon>
    </lineage>
</organism>
<evidence type="ECO:0000313" key="2">
    <source>
        <dbReference type="EMBL" id="GFY76225.1"/>
    </source>
</evidence>
<protein>
    <submittedName>
        <fullName evidence="2">Uncharacterized protein</fullName>
    </submittedName>
</protein>
<comment type="caution">
    <text evidence="2">The sequence shown here is derived from an EMBL/GenBank/DDBJ whole genome shotgun (WGS) entry which is preliminary data.</text>
</comment>
<gene>
    <name evidence="2" type="ORF">TNIN_143011</name>
</gene>
<keyword evidence="3" id="KW-1185">Reference proteome</keyword>
<sequence length="101" mass="10998">MDRPSKQDKSCEGSGTRRKPAFGGVSPVEAVMQIESGMSKYLAFSTDGDGMLGVIAMYRSLPPSLPIFPGFQMERELPQSEVGFQNVIRDVPSNIPTMKDA</sequence>
<evidence type="ECO:0000256" key="1">
    <source>
        <dbReference type="SAM" id="MobiDB-lite"/>
    </source>
</evidence>
<evidence type="ECO:0000313" key="3">
    <source>
        <dbReference type="Proteomes" id="UP000886998"/>
    </source>
</evidence>
<accession>A0A8X6YNF5</accession>
<reference evidence="2" key="1">
    <citation type="submission" date="2020-08" db="EMBL/GenBank/DDBJ databases">
        <title>Multicomponent nature underlies the extraordinary mechanical properties of spider dragline silk.</title>
        <authorList>
            <person name="Kono N."/>
            <person name="Nakamura H."/>
            <person name="Mori M."/>
            <person name="Yoshida Y."/>
            <person name="Ohtoshi R."/>
            <person name="Malay A.D."/>
            <person name="Moran D.A.P."/>
            <person name="Tomita M."/>
            <person name="Numata K."/>
            <person name="Arakawa K."/>
        </authorList>
    </citation>
    <scope>NUCLEOTIDE SEQUENCE</scope>
</reference>
<feature type="compositionally biased region" description="Basic and acidic residues" evidence="1">
    <location>
        <begin position="1"/>
        <end position="11"/>
    </location>
</feature>
<proteinExistence type="predicted"/>
<name>A0A8X6YNF5_9ARAC</name>
<feature type="region of interest" description="Disordered" evidence="1">
    <location>
        <begin position="1"/>
        <end position="25"/>
    </location>
</feature>
<dbReference type="Proteomes" id="UP000886998">
    <property type="component" value="Unassembled WGS sequence"/>
</dbReference>
<dbReference type="OrthoDB" id="10289269at2759"/>